<gene>
    <name evidence="3" type="ORF">A4X06_0g2765</name>
</gene>
<dbReference type="GO" id="GO:0046983">
    <property type="term" value="F:protein dimerization activity"/>
    <property type="evidence" value="ECO:0007669"/>
    <property type="project" value="InterPro"/>
</dbReference>
<accession>A0A8X7SYF8</accession>
<feature type="compositionally biased region" description="Low complexity" evidence="1">
    <location>
        <begin position="27"/>
        <end position="37"/>
    </location>
</feature>
<dbReference type="AlphaFoldDB" id="A0A8X7SYF8"/>
<evidence type="ECO:0000313" key="4">
    <source>
        <dbReference type="Proteomes" id="UP000077684"/>
    </source>
</evidence>
<reference evidence="3" key="2">
    <citation type="journal article" date="2019" name="IMA Fungus">
        <title>Genome sequencing and comparison of five Tilletia species to identify candidate genes for the detection of regulated species infecting wheat.</title>
        <authorList>
            <person name="Nguyen H.D.T."/>
            <person name="Sultana T."/>
            <person name="Kesanakurti P."/>
            <person name="Hambleton S."/>
        </authorList>
    </citation>
    <scope>NUCLEOTIDE SEQUENCE</scope>
    <source>
        <strain evidence="3">DAOMC 236426</strain>
    </source>
</reference>
<proteinExistence type="predicted"/>
<sequence>MSTGPTQLMPALPAFRHASHHHHHPDATAPATVPATASRQQHRPSASTHPSPFYHHQQHRPVPSYQQDSALRRNTSEGKPSADSPARKHYDQQQQSSIWTLVDSTRVPSEAVLPPLRGFQLLVDAANVATAKDNTSNVTSTSSTVPVREVASFRKSASLEIEESLQQEQTGRGRSRRRAAPVPGSLSERASPPLFLNGATTEEGGRQSRKRKQGHDDDDDSEGQDAYEDGARGEEDDDDEDDDDDDEFIPPQPLPPQSTICRTLAPHSLIEDAPKTSTTAAARNKKGTAAMTTTTTEPSTSSKQSKKKCPCRPRSRKTSHSVIERRRRQKINERLIHLQCSVPACKEEAEMLLRSRKGRGGIPSSTTTATRGKGRGKASGAGTAGSVASREKEIEAQQEAMIRSKLESALVVEKLCVISHTVDYVAELEARLASYREAFARAGLSEPSFVLPASDSHTCSAAHITAHTHDLEDEVEDGDEEGDDQEVDDDEEQDDGSEDGAGKCEHGNPLAAGGRRVSQAGTTKRKRQGSNASMSASASETPSPTLAASAGPSMSSTSTNASTGTGTGTGNGQVPRKRRRHWGRGEGPLVDDLPQ</sequence>
<reference evidence="3" key="1">
    <citation type="submission" date="2016-04" db="EMBL/GenBank/DDBJ databases">
        <authorList>
            <person name="Nguyen H.D."/>
            <person name="Samba Siva P."/>
            <person name="Cullis J."/>
            <person name="Levesque C.A."/>
            <person name="Hambleton S."/>
        </authorList>
    </citation>
    <scope>NUCLEOTIDE SEQUENCE</scope>
    <source>
        <strain evidence="3">DAOMC 236426</strain>
    </source>
</reference>
<evidence type="ECO:0000256" key="1">
    <source>
        <dbReference type="SAM" id="MobiDB-lite"/>
    </source>
</evidence>
<keyword evidence="4" id="KW-1185">Reference proteome</keyword>
<feature type="compositionally biased region" description="Low complexity" evidence="1">
    <location>
        <begin position="287"/>
        <end position="303"/>
    </location>
</feature>
<feature type="domain" description="BHLH" evidence="2">
    <location>
        <begin position="315"/>
        <end position="428"/>
    </location>
</feature>
<feature type="compositionally biased region" description="Polar residues" evidence="1">
    <location>
        <begin position="529"/>
        <end position="546"/>
    </location>
</feature>
<dbReference type="Gene3D" id="4.10.280.10">
    <property type="entry name" value="Helix-loop-helix DNA-binding domain"/>
    <property type="match status" value="1"/>
</dbReference>
<feature type="compositionally biased region" description="Acidic residues" evidence="1">
    <location>
        <begin position="216"/>
        <end position="248"/>
    </location>
</feature>
<dbReference type="EMBL" id="LWDE02000226">
    <property type="protein sequence ID" value="KAE8251234.1"/>
    <property type="molecule type" value="Genomic_DNA"/>
</dbReference>
<feature type="compositionally biased region" description="Low complexity" evidence="1">
    <location>
        <begin position="551"/>
        <end position="564"/>
    </location>
</feature>
<dbReference type="InterPro" id="IPR036638">
    <property type="entry name" value="HLH_DNA-bd_sf"/>
</dbReference>
<protein>
    <recommendedName>
        <fullName evidence="2">BHLH domain-containing protein</fullName>
    </recommendedName>
</protein>
<feature type="compositionally biased region" description="Acidic residues" evidence="1">
    <location>
        <begin position="471"/>
        <end position="498"/>
    </location>
</feature>
<feature type="region of interest" description="Disordered" evidence="1">
    <location>
        <begin position="17"/>
        <end position="95"/>
    </location>
</feature>
<organism evidence="3 4">
    <name type="scientific">Tilletia controversa</name>
    <name type="common">dwarf bunt fungus</name>
    <dbReference type="NCBI Taxonomy" id="13291"/>
    <lineage>
        <taxon>Eukaryota</taxon>
        <taxon>Fungi</taxon>
        <taxon>Dikarya</taxon>
        <taxon>Basidiomycota</taxon>
        <taxon>Ustilaginomycotina</taxon>
        <taxon>Exobasidiomycetes</taxon>
        <taxon>Tilletiales</taxon>
        <taxon>Tilletiaceae</taxon>
        <taxon>Tilletia</taxon>
    </lineage>
</organism>
<dbReference type="Proteomes" id="UP000077684">
    <property type="component" value="Unassembled WGS sequence"/>
</dbReference>
<dbReference type="InterPro" id="IPR011598">
    <property type="entry name" value="bHLH_dom"/>
</dbReference>
<feature type="region of interest" description="Disordered" evidence="1">
    <location>
        <begin position="357"/>
        <end position="392"/>
    </location>
</feature>
<name>A0A8X7SYF8_9BASI</name>
<comment type="caution">
    <text evidence="3">The sequence shown here is derived from an EMBL/GenBank/DDBJ whole genome shotgun (WGS) entry which is preliminary data.</text>
</comment>
<dbReference type="SUPFAM" id="SSF47459">
    <property type="entry name" value="HLH, helix-loop-helix DNA-binding domain"/>
    <property type="match status" value="1"/>
</dbReference>
<evidence type="ECO:0000313" key="3">
    <source>
        <dbReference type="EMBL" id="KAE8251234.1"/>
    </source>
</evidence>
<dbReference type="PROSITE" id="PS50888">
    <property type="entry name" value="BHLH"/>
    <property type="match status" value="1"/>
</dbReference>
<feature type="compositionally biased region" description="Basic residues" evidence="1">
    <location>
        <begin position="304"/>
        <end position="328"/>
    </location>
</feature>
<feature type="region of interest" description="Disordered" evidence="1">
    <location>
        <begin position="161"/>
        <end position="328"/>
    </location>
</feature>
<evidence type="ECO:0000259" key="2">
    <source>
        <dbReference type="PROSITE" id="PS50888"/>
    </source>
</evidence>
<feature type="region of interest" description="Disordered" evidence="1">
    <location>
        <begin position="470"/>
        <end position="595"/>
    </location>
</feature>